<comment type="caution">
    <text evidence="1">The sequence shown here is derived from an EMBL/GenBank/DDBJ whole genome shotgun (WGS) entry which is preliminary data.</text>
</comment>
<sequence length="197" mass="22678">MGAQISRIVSILFRRTRMADPAEENEPVTQKDLQELREVVERALQARSAEEQHNPDDIALNVEDNDDQQLQDQESIEDEQQDAVDDIFDPFEALVNLPNRFGLRDEAKWLYAMERDLIAGRLATIPALRVKIYGRQQLLLLKDSWDDATSERCSNLFKSAPPRTRAAVDILVAKAKIKGIKKRDNFRERGGRRTHRN</sequence>
<dbReference type="EMBL" id="JAHDYR010000064">
    <property type="protein sequence ID" value="KAG9390669.1"/>
    <property type="molecule type" value="Genomic_DNA"/>
</dbReference>
<evidence type="ECO:0000313" key="1">
    <source>
        <dbReference type="EMBL" id="KAG9390669.1"/>
    </source>
</evidence>
<dbReference type="AlphaFoldDB" id="A0A8J6DXN9"/>
<gene>
    <name evidence="1" type="ORF">J8273_8039</name>
</gene>
<evidence type="ECO:0000313" key="2">
    <source>
        <dbReference type="Proteomes" id="UP000717585"/>
    </source>
</evidence>
<keyword evidence="2" id="KW-1185">Reference proteome</keyword>
<name>A0A8J6DXN9_9EUKA</name>
<accession>A0A8J6DXN9</accession>
<reference evidence="1" key="1">
    <citation type="submission" date="2021-05" db="EMBL/GenBank/DDBJ databases">
        <title>A free-living protist that lacks canonical eukaryotic 1 DNA replication and segregation systems.</title>
        <authorList>
            <person name="Salas-Leiva D.E."/>
            <person name="Tromer E.C."/>
            <person name="Curtis B.A."/>
            <person name="Jerlstrom-Hultqvist J."/>
            <person name="Kolisko M."/>
            <person name="Yi Z."/>
            <person name="Salas-Leiva J.S."/>
            <person name="Gallot-Lavallee L."/>
            <person name="Kops G.J.P.L."/>
            <person name="Archibald J.M."/>
            <person name="Simpson A.G.B."/>
            <person name="Roger A.J."/>
        </authorList>
    </citation>
    <scope>NUCLEOTIDE SEQUENCE</scope>
    <source>
        <strain evidence="1">BICM</strain>
    </source>
</reference>
<protein>
    <submittedName>
        <fullName evidence="1">Uncharacterized protein</fullName>
    </submittedName>
</protein>
<organism evidence="1 2">
    <name type="scientific">Carpediemonas membranifera</name>
    <dbReference type="NCBI Taxonomy" id="201153"/>
    <lineage>
        <taxon>Eukaryota</taxon>
        <taxon>Metamonada</taxon>
        <taxon>Carpediemonas-like organisms</taxon>
        <taxon>Carpediemonas</taxon>
    </lineage>
</organism>
<dbReference type="Proteomes" id="UP000717585">
    <property type="component" value="Unassembled WGS sequence"/>
</dbReference>
<proteinExistence type="predicted"/>